<evidence type="ECO:0000256" key="2">
    <source>
        <dbReference type="ARBA" id="ARBA00022583"/>
    </source>
</evidence>
<dbReference type="Pfam" id="PF01031">
    <property type="entry name" value="Dynamin_M"/>
    <property type="match status" value="1"/>
</dbReference>
<comment type="caution">
    <text evidence="10">The sequence shown here is derived from an EMBL/GenBank/DDBJ whole genome shotgun (WGS) entry which is preliminary data.</text>
</comment>
<name>A0A0C2J7S6_THEKT</name>
<keyword evidence="5" id="KW-0378">Hydrolase</keyword>
<keyword evidence="4 8" id="KW-0547">Nucleotide-binding</keyword>
<dbReference type="InterPro" id="IPR045063">
    <property type="entry name" value="Dynamin_N"/>
</dbReference>
<keyword evidence="6 8" id="KW-0342">GTP-binding</keyword>
<dbReference type="CDD" id="cd08771">
    <property type="entry name" value="DLP_1"/>
    <property type="match status" value="1"/>
</dbReference>
<dbReference type="PANTHER" id="PTHR11566">
    <property type="entry name" value="DYNAMIN"/>
    <property type="match status" value="1"/>
</dbReference>
<keyword evidence="7" id="KW-0505">Motor protein</keyword>
<dbReference type="SMART" id="SM00053">
    <property type="entry name" value="DYNc"/>
    <property type="match status" value="1"/>
</dbReference>
<organism evidence="10 11">
    <name type="scientific">Thelohanellus kitauei</name>
    <name type="common">Myxosporean</name>
    <dbReference type="NCBI Taxonomy" id="669202"/>
    <lineage>
        <taxon>Eukaryota</taxon>
        <taxon>Metazoa</taxon>
        <taxon>Cnidaria</taxon>
        <taxon>Myxozoa</taxon>
        <taxon>Myxosporea</taxon>
        <taxon>Bivalvulida</taxon>
        <taxon>Platysporina</taxon>
        <taxon>Myxobolidae</taxon>
        <taxon>Thelohanellus</taxon>
    </lineage>
</organism>
<keyword evidence="11" id="KW-1185">Reference proteome</keyword>
<dbReference type="AlphaFoldDB" id="A0A0C2J7S6"/>
<gene>
    <name evidence="10" type="ORF">RF11_14080</name>
</gene>
<evidence type="ECO:0000313" key="10">
    <source>
        <dbReference type="EMBL" id="KII65138.1"/>
    </source>
</evidence>
<dbReference type="GO" id="GO:0005737">
    <property type="term" value="C:cytoplasm"/>
    <property type="evidence" value="ECO:0007669"/>
    <property type="project" value="TreeGrafter"/>
</dbReference>
<keyword evidence="2" id="KW-0254">Endocytosis</keyword>
<keyword evidence="3" id="KW-0493">Microtubule</keyword>
<dbReference type="GO" id="GO:0031623">
    <property type="term" value="P:receptor internalization"/>
    <property type="evidence" value="ECO:0007669"/>
    <property type="project" value="TreeGrafter"/>
</dbReference>
<dbReference type="EMBL" id="JWZT01003996">
    <property type="protein sequence ID" value="KII65138.1"/>
    <property type="molecule type" value="Genomic_DNA"/>
</dbReference>
<dbReference type="PRINTS" id="PR00195">
    <property type="entry name" value="DYNAMIN"/>
</dbReference>
<dbReference type="GO" id="GO:0005525">
    <property type="term" value="F:GTP binding"/>
    <property type="evidence" value="ECO:0007669"/>
    <property type="project" value="UniProtKB-KW"/>
</dbReference>
<feature type="domain" description="Dynamin-type G" evidence="9">
    <location>
        <begin position="23"/>
        <end position="297"/>
    </location>
</feature>
<dbReference type="GO" id="GO:0003924">
    <property type="term" value="F:GTPase activity"/>
    <property type="evidence" value="ECO:0007669"/>
    <property type="project" value="InterPro"/>
</dbReference>
<dbReference type="InterPro" id="IPR027417">
    <property type="entry name" value="P-loop_NTPase"/>
</dbReference>
<dbReference type="SUPFAM" id="SSF52540">
    <property type="entry name" value="P-loop containing nucleoside triphosphate hydrolases"/>
    <property type="match status" value="1"/>
</dbReference>
<dbReference type="PROSITE" id="PS51718">
    <property type="entry name" value="G_DYNAMIN_2"/>
    <property type="match status" value="1"/>
</dbReference>
<dbReference type="GO" id="GO:0008017">
    <property type="term" value="F:microtubule binding"/>
    <property type="evidence" value="ECO:0007669"/>
    <property type="project" value="TreeGrafter"/>
</dbReference>
<evidence type="ECO:0000256" key="5">
    <source>
        <dbReference type="ARBA" id="ARBA00022801"/>
    </source>
</evidence>
<dbReference type="GO" id="GO:0005874">
    <property type="term" value="C:microtubule"/>
    <property type="evidence" value="ECO:0007669"/>
    <property type="project" value="UniProtKB-KW"/>
</dbReference>
<evidence type="ECO:0000256" key="4">
    <source>
        <dbReference type="ARBA" id="ARBA00022741"/>
    </source>
</evidence>
<dbReference type="Gene3D" id="3.40.50.300">
    <property type="entry name" value="P-loop containing nucleotide triphosphate hydrolases"/>
    <property type="match status" value="1"/>
</dbReference>
<dbReference type="InterPro" id="IPR000375">
    <property type="entry name" value="Dynamin_stalk"/>
</dbReference>
<dbReference type="Proteomes" id="UP000031668">
    <property type="component" value="Unassembled WGS sequence"/>
</dbReference>
<dbReference type="InterPro" id="IPR019762">
    <property type="entry name" value="Dynamin_GTPase_CS"/>
</dbReference>
<dbReference type="Pfam" id="PF00350">
    <property type="entry name" value="Dynamin_N"/>
    <property type="match status" value="1"/>
</dbReference>
<dbReference type="InterPro" id="IPR001401">
    <property type="entry name" value="Dynamin_GTPase"/>
</dbReference>
<protein>
    <recommendedName>
        <fullName evidence="1">dynamin GTPase</fullName>
        <ecNumber evidence="1">3.6.5.5</ecNumber>
    </recommendedName>
</protein>
<dbReference type="FunFam" id="3.40.50.300:FF:000045">
    <property type="entry name" value="dynamin-1 isoform X2"/>
    <property type="match status" value="1"/>
</dbReference>
<evidence type="ECO:0000256" key="3">
    <source>
        <dbReference type="ARBA" id="ARBA00022701"/>
    </source>
</evidence>
<comment type="similarity">
    <text evidence="8">Belongs to the TRAFAC class dynamin-like GTPase superfamily. Dynamin/Fzo/YdjA family.</text>
</comment>
<dbReference type="Gene3D" id="1.20.120.1240">
    <property type="entry name" value="Dynamin, middle domain"/>
    <property type="match status" value="1"/>
</dbReference>
<dbReference type="InterPro" id="IPR022812">
    <property type="entry name" value="Dynamin"/>
</dbReference>
<dbReference type="OrthoDB" id="5061070at2759"/>
<dbReference type="PANTHER" id="PTHR11566:SF212">
    <property type="entry name" value="DYNAMIN"/>
    <property type="match status" value="1"/>
</dbReference>
<dbReference type="PROSITE" id="PS00410">
    <property type="entry name" value="G_DYNAMIN_1"/>
    <property type="match status" value="1"/>
</dbReference>
<evidence type="ECO:0000256" key="6">
    <source>
        <dbReference type="ARBA" id="ARBA00023134"/>
    </source>
</evidence>
<dbReference type="GO" id="GO:0005886">
    <property type="term" value="C:plasma membrane"/>
    <property type="evidence" value="ECO:0007669"/>
    <property type="project" value="TreeGrafter"/>
</dbReference>
<reference evidence="10 11" key="1">
    <citation type="journal article" date="2014" name="Genome Biol. Evol.">
        <title>The genome of the myxosporean Thelohanellus kitauei shows adaptations to nutrient acquisition within its fish host.</title>
        <authorList>
            <person name="Yang Y."/>
            <person name="Xiong J."/>
            <person name="Zhou Z."/>
            <person name="Huo F."/>
            <person name="Miao W."/>
            <person name="Ran C."/>
            <person name="Liu Y."/>
            <person name="Zhang J."/>
            <person name="Feng J."/>
            <person name="Wang M."/>
            <person name="Wang M."/>
            <person name="Wang L."/>
            <person name="Yao B."/>
        </authorList>
    </citation>
    <scope>NUCLEOTIDE SEQUENCE [LARGE SCALE GENOMIC DNA]</scope>
    <source>
        <strain evidence="10">Wuqing</strain>
    </source>
</reference>
<evidence type="ECO:0000313" key="11">
    <source>
        <dbReference type="Proteomes" id="UP000031668"/>
    </source>
</evidence>
<proteinExistence type="inferred from homology"/>
<dbReference type="EC" id="3.6.5.5" evidence="1"/>
<accession>A0A0C2J7S6</accession>
<dbReference type="OMA" id="QLAVHIM"/>
<evidence type="ECO:0000259" key="9">
    <source>
        <dbReference type="PROSITE" id="PS51718"/>
    </source>
</evidence>
<evidence type="ECO:0000256" key="1">
    <source>
        <dbReference type="ARBA" id="ARBA00011980"/>
    </source>
</evidence>
<dbReference type="InterPro" id="IPR030381">
    <property type="entry name" value="G_DYNAMIN_dom"/>
</dbReference>
<sequence length="456" mass="50829">MEDLVKVVNKLQDAFAQAKITCPFDLPQIVVVGEQSAGKSSVLEKFVGRDFLPRGSGIVTRRPLVLQLVNQDGQEYGVFSHNTSRKYTNFDDIRKEIELETDRVTGTNKNISPLPINLRIFSPNGMLCVISVLTLTLVDLPGVTNIAVGDQPADIGAQIRDMVMQVISNPNSLILAVIPAVIDVANSEALKLAQEVDPDRIRTIGVITKIDMMSEGTDCMDILSNKFYPLARGFIGVVNRSQKDIVQNKDLGAAQSDEMMFFKKHPAYRNLEDRVGTLFLQKTLSEQLAVHIMHNLPELKANIMEQLAIVRAQFDENPALQLESCSTKSSAQMVVFMLLQDLIEYMNDQLGFSTDNVYVEKLSQGSEISWTLMSRFPLEIEKVRPIPTNLKREIYIAIANMSGVRGDGFNSKAAFFAVMKSQIPFIKSPCMIVLDAVLDQMRDLFYAAAEKIVFDI</sequence>
<evidence type="ECO:0000256" key="7">
    <source>
        <dbReference type="ARBA" id="ARBA00023175"/>
    </source>
</evidence>
<evidence type="ECO:0000256" key="8">
    <source>
        <dbReference type="RuleBase" id="RU003932"/>
    </source>
</evidence>